<keyword evidence="1" id="KW-1133">Transmembrane helix</keyword>
<reference evidence="2 3" key="1">
    <citation type="submission" date="2020-08" db="EMBL/GenBank/DDBJ databases">
        <title>Genomic Encyclopedia of Type Strains, Phase IV (KMG-IV): sequencing the most valuable type-strain genomes for metagenomic binning, comparative biology and taxonomic classification.</title>
        <authorList>
            <person name="Goeker M."/>
        </authorList>
    </citation>
    <scope>NUCLEOTIDE SEQUENCE [LARGE SCALE GENOMIC DNA]</scope>
    <source>
        <strain evidence="2 3">DSM 102235</strain>
    </source>
</reference>
<dbReference type="EMBL" id="JACIEJ010000010">
    <property type="protein sequence ID" value="MBB3987478.1"/>
    <property type="molecule type" value="Genomic_DNA"/>
</dbReference>
<sequence length="289" mass="30877">MTLLRPEWLLALPLLAGLAWWLSRQAGGLGGWERATDPALLRAMAAMGRVSHSGRRRGGAIWLAAALILLALGGPAVERRDTVSFRNLDTAIFVLEATPDVVDGPIWPQVQALGRQGIAALGTRPGGLVIYAGDAYVASDVTGDLQQLGQTLSLIGPETVPDEGQRADLGLAMALRMLEQTETRYGDVILLARTVGPEAARMADRFTARGARLSVVALGAQDLSTVAQAGGGRSFLPTEGAPLARWLSTDGRAELLAQDYPLLYWRDMGPWILAIALLPLLTLFRRRAG</sequence>
<evidence type="ECO:0000313" key="3">
    <source>
        <dbReference type="Proteomes" id="UP000541426"/>
    </source>
</evidence>
<evidence type="ECO:0000256" key="1">
    <source>
        <dbReference type="SAM" id="Phobius"/>
    </source>
</evidence>
<dbReference type="AlphaFoldDB" id="A0A7W6DWL3"/>
<name>A0A7W6DWL3_9RHOB</name>
<gene>
    <name evidence="2" type="ORF">GGQ68_003825</name>
</gene>
<feature type="transmembrane region" description="Helical" evidence="1">
    <location>
        <begin position="268"/>
        <end position="284"/>
    </location>
</feature>
<dbReference type="RefSeq" id="WP_246429426.1">
    <property type="nucleotide sequence ID" value="NZ_BAABBZ010000011.1"/>
</dbReference>
<dbReference type="Gene3D" id="3.40.50.410">
    <property type="entry name" value="von Willebrand factor, type A domain"/>
    <property type="match status" value="1"/>
</dbReference>
<dbReference type="Proteomes" id="UP000541426">
    <property type="component" value="Unassembled WGS sequence"/>
</dbReference>
<protein>
    <submittedName>
        <fullName evidence="2">Ca-activated chloride channel family protein</fullName>
    </submittedName>
</protein>
<keyword evidence="3" id="KW-1185">Reference proteome</keyword>
<accession>A0A7W6DWL3</accession>
<proteinExistence type="predicted"/>
<keyword evidence="1" id="KW-0472">Membrane</keyword>
<evidence type="ECO:0000313" key="2">
    <source>
        <dbReference type="EMBL" id="MBB3987478.1"/>
    </source>
</evidence>
<keyword evidence="1" id="KW-0812">Transmembrane</keyword>
<dbReference type="InterPro" id="IPR036465">
    <property type="entry name" value="vWFA_dom_sf"/>
</dbReference>
<comment type="caution">
    <text evidence="2">The sequence shown here is derived from an EMBL/GenBank/DDBJ whole genome shotgun (WGS) entry which is preliminary data.</text>
</comment>
<organism evidence="2 3">
    <name type="scientific">Sagittula marina</name>
    <dbReference type="NCBI Taxonomy" id="943940"/>
    <lineage>
        <taxon>Bacteria</taxon>
        <taxon>Pseudomonadati</taxon>
        <taxon>Pseudomonadota</taxon>
        <taxon>Alphaproteobacteria</taxon>
        <taxon>Rhodobacterales</taxon>
        <taxon>Roseobacteraceae</taxon>
        <taxon>Sagittula</taxon>
    </lineage>
</organism>